<dbReference type="RefSeq" id="WP_168055160.1">
    <property type="nucleotide sequence ID" value="NZ_JAATJR010000011.1"/>
</dbReference>
<name>A0ABX1F8E4_9PROT</name>
<evidence type="ECO:0000313" key="2">
    <source>
        <dbReference type="EMBL" id="NKE48600.1"/>
    </source>
</evidence>
<evidence type="ECO:0000313" key="3">
    <source>
        <dbReference type="Proteomes" id="UP000765160"/>
    </source>
</evidence>
<feature type="region of interest" description="Disordered" evidence="1">
    <location>
        <begin position="699"/>
        <end position="725"/>
    </location>
</feature>
<feature type="compositionally biased region" description="Gly residues" evidence="1">
    <location>
        <begin position="707"/>
        <end position="717"/>
    </location>
</feature>
<comment type="caution">
    <text evidence="2">The sequence shown here is derived from an EMBL/GenBank/DDBJ whole genome shotgun (WGS) entry which is preliminary data.</text>
</comment>
<accession>A0ABX1F8E4</accession>
<proteinExistence type="predicted"/>
<protein>
    <submittedName>
        <fullName evidence="2">Uncharacterized protein</fullName>
    </submittedName>
</protein>
<organism evidence="2 3">
    <name type="scientific">Falsiroseomonas frigidaquae</name>
    <dbReference type="NCBI Taxonomy" id="487318"/>
    <lineage>
        <taxon>Bacteria</taxon>
        <taxon>Pseudomonadati</taxon>
        <taxon>Pseudomonadota</taxon>
        <taxon>Alphaproteobacteria</taxon>
        <taxon>Acetobacterales</taxon>
        <taxon>Roseomonadaceae</taxon>
        <taxon>Falsiroseomonas</taxon>
    </lineage>
</organism>
<evidence type="ECO:0000256" key="1">
    <source>
        <dbReference type="SAM" id="MobiDB-lite"/>
    </source>
</evidence>
<dbReference type="EMBL" id="JAAVTX010000011">
    <property type="protein sequence ID" value="NKE48600.1"/>
    <property type="molecule type" value="Genomic_DNA"/>
</dbReference>
<reference evidence="2 3" key="1">
    <citation type="submission" date="2020-03" db="EMBL/GenBank/DDBJ databases">
        <title>Roseomonas selenitidurans sp. nov. isolated from soil.</title>
        <authorList>
            <person name="Liu H."/>
        </authorList>
    </citation>
    <scope>NUCLEOTIDE SEQUENCE [LARGE SCALE GENOMIC DNA]</scope>
    <source>
        <strain evidence="2 3">JCM 15073</strain>
    </source>
</reference>
<gene>
    <name evidence="2" type="ORF">HB662_27780</name>
</gene>
<sequence>MSGSLSGIATFVPNALRIAPAVAFRPEAVRLGDHSFVGYARSGLAAALQPPEGDALRATVAVSVTVRDATGERVVGKTLTLRGPGDVLGLDPQQIIRRVPEDGCVDAEENFLAHVEFDRPELPWLFTPRPPAGGRLPPWIVLVVCDARAARLEPGPSGLPQRLRTLAGELQPLDDAWAFAHAQVAGQPPEGEIPDRLSDAHAPANLSRLICPRRLAAGRSWIACVVPAFDCGARAGLGLPGGSLGPAWTRAADGTDANAEILLPAYHAWRFATGEAGDFEQLAKRIHGVPAPWKVGRRLLDAAEPGGGLAPLADGAPGDVQVLRCALVSPAPPPDDVPAEGAAWDAAARDALRGRLDAEAGGDPDLPLVGPRLYARFQRGAPRLGPVFGAPPGDTAAADADWFAQLNTTPVHRIIAGLGTRVVRRDQEALMEAAWLQVGALRQANARITRMQFGRFVAGAVHRRHVAKLPLGDLAQVLRGVQGQIRVAAGPLTVHGMLEGSATPPAAMTAAFRRAVRLGGPLVRQPSQLGAARAMVAEAGALRDMRVARAPLDGVGGLSRAAIEALPRETLRRAFRVGSDAQLAPALDRLVAGTARPGVVDRLQSPAAGWAVPQGGLDLRMQAAERIAALVEQAMPRDATVEPARVESLAPILSGIAAAGIGAVSVRATVVLRGLEARVPLMVSPQRRDELRIERAPASVPQTRPGDLGGAPLGTPGGIRVPPVGGGLGGRLDERLMLRRGAAVAPGPSLATTRSGSAFAAPAPAAAQLSLSATGRLRREALVGGLDLGGAVVAERAPPAPEAAATIRLPLAERFDTRASRQVEAVLAERAPAPFRQIADAVSALAQGGGIGVLATLPDRAPAALDRGALLDAVAPARTATAALLGRLTLRPGALPAGWFDDGMLNPIMAAPRFDRPMYQALEAYDRDWLVPGLGALAETDFVTLLTTNPAFTEAFLLGLSDEMGRELLWRGYPTDQRGTYFRRFWDGGQDELKAEIHRFGATPLGSHLAAEDAKAIVVLAIRAELVRRFPDVLALAIEAQPAPDAAGRPVLGAPPGPGQKGRVVFQAPLPPDLLLVGFDLTVEEITAPASRWWFVLAEPPTGPRFGLDLPPEDAPAPGRRTPPPRNMNALSWGALPMAAAGPFLAAGAPGAVAGLANPGGAPASLAWGADAASTARILLQSPVRAAFDARKLLAPARPE</sequence>
<keyword evidence="3" id="KW-1185">Reference proteome</keyword>
<dbReference type="Proteomes" id="UP000765160">
    <property type="component" value="Unassembled WGS sequence"/>
</dbReference>